<reference evidence="8 9" key="1">
    <citation type="journal article" date="2007" name="Nature">
        <title>The medaka draft genome and insights into vertebrate genome evolution.</title>
        <authorList>
            <person name="Kasahara M."/>
            <person name="Naruse K."/>
            <person name="Sasaki S."/>
            <person name="Nakatani Y."/>
            <person name="Qu W."/>
            <person name="Ahsan B."/>
            <person name="Yamada T."/>
            <person name="Nagayasu Y."/>
            <person name="Doi K."/>
            <person name="Kasai Y."/>
            <person name="Jindo T."/>
            <person name="Kobayashi D."/>
            <person name="Shimada A."/>
            <person name="Toyoda A."/>
            <person name="Kuroki Y."/>
            <person name="Fujiyama A."/>
            <person name="Sasaki T."/>
            <person name="Shimizu A."/>
            <person name="Asakawa S."/>
            <person name="Shimizu N."/>
            <person name="Hashimoto S."/>
            <person name="Yang J."/>
            <person name="Lee Y."/>
            <person name="Matsushima K."/>
            <person name="Sugano S."/>
            <person name="Sakaizumi M."/>
            <person name="Narita T."/>
            <person name="Ohishi K."/>
            <person name="Haga S."/>
            <person name="Ohta F."/>
            <person name="Nomoto H."/>
            <person name="Nogata K."/>
            <person name="Morishita T."/>
            <person name="Endo T."/>
            <person name="Shin-I T."/>
            <person name="Takeda H."/>
            <person name="Morishita S."/>
            <person name="Kohara Y."/>
        </authorList>
    </citation>
    <scope>NUCLEOTIDE SEQUENCE [LARGE SCALE GENOMIC DNA]</scope>
    <source>
        <strain evidence="8 9">Hd-rR</strain>
    </source>
</reference>
<comment type="subcellular location">
    <subcellularLocation>
        <location evidence="1">Cytoplasm</location>
    </subcellularLocation>
</comment>
<keyword evidence="3" id="KW-0597">Phosphoprotein</keyword>
<accession>A0A3B3IAH8</accession>
<dbReference type="SMART" id="SM00408">
    <property type="entry name" value="IGc2"/>
    <property type="match status" value="1"/>
</dbReference>
<dbReference type="SUPFAM" id="SSF48726">
    <property type="entry name" value="Immunoglobulin"/>
    <property type="match status" value="1"/>
</dbReference>
<evidence type="ECO:0000256" key="4">
    <source>
        <dbReference type="ARBA" id="ARBA00022737"/>
    </source>
</evidence>
<evidence type="ECO:0000313" key="9">
    <source>
        <dbReference type="Proteomes" id="UP000001038"/>
    </source>
</evidence>
<sequence>MKVYLRLTQNLNISIASPLKFSAVPEDMRTKDIEAGCPVVLQCVVSDPGACVYWYKEEMQLTADSGLEMLSDGNARTLIIQSAELHHSGLYRCTTQDDAIEFQVEIKGDFALLLLHLLFFVTPATLSRCH</sequence>
<dbReference type="Proteomes" id="UP000001038">
    <property type="component" value="Chromosome 21"/>
</dbReference>
<evidence type="ECO:0000256" key="2">
    <source>
        <dbReference type="ARBA" id="ARBA00022490"/>
    </source>
</evidence>
<dbReference type="InterPro" id="IPR013783">
    <property type="entry name" value="Ig-like_fold"/>
</dbReference>
<dbReference type="Gene3D" id="2.60.40.10">
    <property type="entry name" value="Immunoglobulins"/>
    <property type="match status" value="1"/>
</dbReference>
<evidence type="ECO:0000256" key="6">
    <source>
        <dbReference type="ARBA" id="ARBA00023319"/>
    </source>
</evidence>
<dbReference type="InterPro" id="IPR052385">
    <property type="entry name" value="Obscurin/Obscurin-like_Reg"/>
</dbReference>
<dbReference type="AlphaFoldDB" id="A0A3B3IAH8"/>
<dbReference type="Ensembl" id="ENSORLT00000045684.1">
    <property type="protein sequence ID" value="ENSORLP00000041147.1"/>
    <property type="gene ID" value="ENSORLG00000029813.1"/>
</dbReference>
<dbReference type="InParanoid" id="A0A3B3IAH8"/>
<dbReference type="PROSITE" id="PS50835">
    <property type="entry name" value="IG_LIKE"/>
    <property type="match status" value="1"/>
</dbReference>
<dbReference type="InterPro" id="IPR036179">
    <property type="entry name" value="Ig-like_dom_sf"/>
</dbReference>
<keyword evidence="9" id="KW-1185">Reference proteome</keyword>
<keyword evidence="2" id="KW-0963">Cytoplasm</keyword>
<keyword evidence="5" id="KW-1015">Disulfide bond</keyword>
<dbReference type="SMART" id="SM00409">
    <property type="entry name" value="IG"/>
    <property type="match status" value="1"/>
</dbReference>
<dbReference type="PANTHER" id="PTHR35971">
    <property type="entry name" value="SI:DKEY-31G6.6"/>
    <property type="match status" value="1"/>
</dbReference>
<evidence type="ECO:0000256" key="5">
    <source>
        <dbReference type="ARBA" id="ARBA00023157"/>
    </source>
</evidence>
<name>A0A3B3IAH8_ORYLA</name>
<evidence type="ECO:0000256" key="3">
    <source>
        <dbReference type="ARBA" id="ARBA00022553"/>
    </source>
</evidence>
<proteinExistence type="predicted"/>
<dbReference type="Bgee" id="ENSORLG00000029813">
    <property type="expression patterns" value="Expressed in muscle tissue and 5 other cell types or tissues"/>
</dbReference>
<protein>
    <recommendedName>
        <fullName evidence="7">Ig-like domain-containing protein</fullName>
    </recommendedName>
</protein>
<dbReference type="InterPro" id="IPR003599">
    <property type="entry name" value="Ig_sub"/>
</dbReference>
<dbReference type="GO" id="GO:0005737">
    <property type="term" value="C:cytoplasm"/>
    <property type="evidence" value="ECO:0007669"/>
    <property type="project" value="UniProtKB-SubCell"/>
</dbReference>
<feature type="domain" description="Ig-like" evidence="7">
    <location>
        <begin position="25"/>
        <end position="107"/>
    </location>
</feature>
<keyword evidence="4" id="KW-0677">Repeat</keyword>
<dbReference type="FunFam" id="2.60.40.10:FF:000211">
    <property type="entry name" value="Obscurin-like protein 1"/>
    <property type="match status" value="1"/>
</dbReference>
<dbReference type="InterPro" id="IPR003598">
    <property type="entry name" value="Ig_sub2"/>
</dbReference>
<evidence type="ECO:0000259" key="7">
    <source>
        <dbReference type="PROSITE" id="PS50835"/>
    </source>
</evidence>
<keyword evidence="6" id="KW-0393">Immunoglobulin domain</keyword>
<reference evidence="8" key="3">
    <citation type="submission" date="2025-09" db="UniProtKB">
        <authorList>
            <consortium name="Ensembl"/>
        </authorList>
    </citation>
    <scope>IDENTIFICATION</scope>
    <source>
        <strain evidence="8">Hd-rR</strain>
    </source>
</reference>
<reference evidence="8" key="2">
    <citation type="submission" date="2025-08" db="UniProtKB">
        <authorList>
            <consortium name="Ensembl"/>
        </authorList>
    </citation>
    <scope>IDENTIFICATION</scope>
    <source>
        <strain evidence="8">Hd-rR</strain>
    </source>
</reference>
<dbReference type="Pfam" id="PF07679">
    <property type="entry name" value="I-set"/>
    <property type="match status" value="1"/>
</dbReference>
<dbReference type="STRING" id="8090.ENSORLP00000041147"/>
<dbReference type="InterPro" id="IPR013098">
    <property type="entry name" value="Ig_I-set"/>
</dbReference>
<organism evidence="8 9">
    <name type="scientific">Oryzias latipes</name>
    <name type="common">Japanese rice fish</name>
    <name type="synonym">Japanese killifish</name>
    <dbReference type="NCBI Taxonomy" id="8090"/>
    <lineage>
        <taxon>Eukaryota</taxon>
        <taxon>Metazoa</taxon>
        <taxon>Chordata</taxon>
        <taxon>Craniata</taxon>
        <taxon>Vertebrata</taxon>
        <taxon>Euteleostomi</taxon>
        <taxon>Actinopterygii</taxon>
        <taxon>Neopterygii</taxon>
        <taxon>Teleostei</taxon>
        <taxon>Neoteleostei</taxon>
        <taxon>Acanthomorphata</taxon>
        <taxon>Ovalentaria</taxon>
        <taxon>Atherinomorphae</taxon>
        <taxon>Beloniformes</taxon>
        <taxon>Adrianichthyidae</taxon>
        <taxon>Oryziinae</taxon>
        <taxon>Oryzias</taxon>
    </lineage>
</organism>
<dbReference type="InterPro" id="IPR007110">
    <property type="entry name" value="Ig-like_dom"/>
</dbReference>
<dbReference type="GeneTree" id="ENSGT00940000177886"/>
<evidence type="ECO:0000313" key="8">
    <source>
        <dbReference type="Ensembl" id="ENSORLP00000041147.1"/>
    </source>
</evidence>
<dbReference type="PANTHER" id="PTHR35971:SF5">
    <property type="entry name" value="OBSCURIN LIKE CYTOSKELETAL ADAPTOR 1"/>
    <property type="match status" value="1"/>
</dbReference>
<evidence type="ECO:0000256" key="1">
    <source>
        <dbReference type="ARBA" id="ARBA00004496"/>
    </source>
</evidence>